<evidence type="ECO:0000313" key="2">
    <source>
        <dbReference type="Proteomes" id="UP000270530"/>
    </source>
</evidence>
<keyword evidence="2" id="KW-1185">Reference proteome</keyword>
<name>A0A2Z6E214_9GAMM</name>
<sequence>MVRDEVILLQSSMFWLPSKKPFAEPCGQVFAATVAACMAGSWIGMDLP</sequence>
<accession>A0A2Z6E214</accession>
<proteinExistence type="predicted"/>
<evidence type="ECO:0000313" key="1">
    <source>
        <dbReference type="EMBL" id="BBD79096.1"/>
    </source>
</evidence>
<dbReference type="KEGG" id="rbd:ALSL_0425"/>
<protein>
    <submittedName>
        <fullName evidence="1">Uncharacterized protein</fullName>
    </submittedName>
</protein>
<reference evidence="2" key="1">
    <citation type="submission" date="2018-04" db="EMBL/GenBank/DDBJ databases">
        <authorList>
            <person name="Watanabe M."/>
            <person name="Kojima H."/>
        </authorList>
    </citation>
    <scope>NUCLEOTIDE SEQUENCE [LARGE SCALE GENOMIC DNA]</scope>
    <source>
        <strain evidence="2">Dysh456</strain>
    </source>
</reference>
<organism evidence="1 2">
    <name type="scientific">Aerosticca soli</name>
    <dbReference type="NCBI Taxonomy" id="2010829"/>
    <lineage>
        <taxon>Bacteria</taxon>
        <taxon>Pseudomonadati</taxon>
        <taxon>Pseudomonadota</taxon>
        <taxon>Gammaproteobacteria</taxon>
        <taxon>Lysobacterales</taxon>
        <taxon>Rhodanobacteraceae</taxon>
        <taxon>Aerosticca</taxon>
    </lineage>
</organism>
<dbReference type="Proteomes" id="UP000270530">
    <property type="component" value="Chromosome"/>
</dbReference>
<reference evidence="2" key="2">
    <citation type="submission" date="2018-06" db="EMBL/GenBank/DDBJ databases">
        <title>Genome sequence of Rhodanobacteraceae bacterium strain Dysh456.</title>
        <authorList>
            <person name="Fukui M."/>
        </authorList>
    </citation>
    <scope>NUCLEOTIDE SEQUENCE [LARGE SCALE GENOMIC DNA]</scope>
    <source>
        <strain evidence="2">Dysh456</strain>
    </source>
</reference>
<dbReference type="AlphaFoldDB" id="A0A2Z6E214"/>
<gene>
    <name evidence="1" type="ORF">ALSL_0425</name>
</gene>
<dbReference type="EMBL" id="AP018560">
    <property type="protein sequence ID" value="BBD79096.1"/>
    <property type="molecule type" value="Genomic_DNA"/>
</dbReference>